<dbReference type="GO" id="GO:0009396">
    <property type="term" value="P:folic acid-containing compound biosynthetic process"/>
    <property type="evidence" value="ECO:0007669"/>
    <property type="project" value="InterPro"/>
</dbReference>
<dbReference type="NCBIfam" id="TIGR00553">
    <property type="entry name" value="pabB"/>
    <property type="match status" value="1"/>
</dbReference>
<dbReference type="RefSeq" id="WP_127689224.1">
    <property type="nucleotide sequence ID" value="NZ_RZUL01000001.1"/>
</dbReference>
<feature type="domain" description="Chorismate-utilising enzyme C-terminal" evidence="1">
    <location>
        <begin position="128"/>
        <end position="382"/>
    </location>
</feature>
<dbReference type="InterPro" id="IPR019999">
    <property type="entry name" value="Anth_synth_I-like"/>
</dbReference>
<dbReference type="OrthoDB" id="9803598at2"/>
<dbReference type="InterPro" id="IPR015890">
    <property type="entry name" value="Chorismate_C"/>
</dbReference>
<dbReference type="PANTHER" id="PTHR11236:SF50">
    <property type="entry name" value="AMINODEOXYCHORISMATE SYNTHASE COMPONENT 1"/>
    <property type="match status" value="1"/>
</dbReference>
<proteinExistence type="predicted"/>
<keyword evidence="3" id="KW-1185">Reference proteome</keyword>
<gene>
    <name evidence="2" type="primary">pabB</name>
    <name evidence="2" type="ORF">ENE74_03510</name>
</gene>
<dbReference type="SUPFAM" id="SSF56322">
    <property type="entry name" value="ADC synthase"/>
    <property type="match status" value="1"/>
</dbReference>
<dbReference type="Pfam" id="PF00425">
    <property type="entry name" value="Chorismate_bind"/>
    <property type="match status" value="1"/>
</dbReference>
<dbReference type="InterPro" id="IPR005802">
    <property type="entry name" value="ADC_synth_comp_1"/>
</dbReference>
<dbReference type="InterPro" id="IPR005801">
    <property type="entry name" value="ADC_synthase"/>
</dbReference>
<comment type="caution">
    <text evidence="2">The sequence shown here is derived from an EMBL/GenBank/DDBJ whole genome shotgun (WGS) entry which is preliminary data.</text>
</comment>
<evidence type="ECO:0000313" key="3">
    <source>
        <dbReference type="Proteomes" id="UP000282977"/>
    </source>
</evidence>
<dbReference type="AlphaFoldDB" id="A0A437JCQ6"/>
<dbReference type="EMBL" id="RZUL01000001">
    <property type="protein sequence ID" value="RVT43685.1"/>
    <property type="molecule type" value="Genomic_DNA"/>
</dbReference>
<name>A0A437JCQ6_9SPHN</name>
<accession>A0A437JCQ6</accession>
<evidence type="ECO:0000259" key="1">
    <source>
        <dbReference type="Pfam" id="PF00425"/>
    </source>
</evidence>
<protein>
    <submittedName>
        <fullName evidence="2">Aminodeoxychorismate synthase component I</fullName>
        <ecNumber evidence="2">2.6.1.85</ecNumber>
    </submittedName>
</protein>
<reference evidence="2 3" key="1">
    <citation type="submission" date="2019-01" db="EMBL/GenBank/DDBJ databases">
        <authorList>
            <person name="Chen W.-M."/>
        </authorList>
    </citation>
    <scope>NUCLEOTIDE SEQUENCE [LARGE SCALE GENOMIC DNA]</scope>
    <source>
        <strain evidence="2 3">TLA-22</strain>
    </source>
</reference>
<dbReference type="Gene3D" id="3.60.120.10">
    <property type="entry name" value="Anthranilate synthase"/>
    <property type="match status" value="1"/>
</dbReference>
<dbReference type="PANTHER" id="PTHR11236">
    <property type="entry name" value="AMINOBENZOATE/ANTHRANILATE SYNTHASE"/>
    <property type="match status" value="1"/>
</dbReference>
<keyword evidence="2" id="KW-0032">Aminotransferase</keyword>
<evidence type="ECO:0000313" key="2">
    <source>
        <dbReference type="EMBL" id="RVT43685.1"/>
    </source>
</evidence>
<sequence length="396" mass="42199">MHLPDPPDPFILFDDARAHNPAPARLYRDPVEIIVAQDYAQVQPALDRIGEAGERGLHTAGYIGYDAAFALEARLAALQPARGAGDMPLLWFGLFDGYRNIDPQDVPAMLPPPGNAGTGPALPLIDADIYGARFAAVQDAIRAGDVYQANLTFPCDVPLHGDPRAVYAALRPHAKAGYGGIVHMGADWLLSFSPELFFTLVRGQLTARPMKGTALRQIDSEADAAAAAQLRDDPKQRAENLMIVDLLRNDLSRVSRAGSVTVPELFHVESYPTVHQMTSTVRARILPGLSAVDVLRTIFPCGSITGAPKVRAMEVIAAVEQSPRGAYTGAIGRIDADGNAAFNVAIRTISVKKGASIGQIGLGSGVVVDSVCDAEWRECLDKARFLGSGTAEAEMA</sequence>
<dbReference type="GO" id="GO:0046820">
    <property type="term" value="F:4-amino-4-deoxychorismate synthase activity"/>
    <property type="evidence" value="ECO:0007669"/>
    <property type="project" value="UniProtKB-EC"/>
</dbReference>
<dbReference type="EC" id="2.6.1.85" evidence="2"/>
<dbReference type="PRINTS" id="PR00095">
    <property type="entry name" value="ANTSNTHASEI"/>
</dbReference>
<organism evidence="2 3">
    <name type="scientific">Sphingobium algorifonticola</name>
    <dbReference type="NCBI Taxonomy" id="2008318"/>
    <lineage>
        <taxon>Bacteria</taxon>
        <taxon>Pseudomonadati</taxon>
        <taxon>Pseudomonadota</taxon>
        <taxon>Alphaproteobacteria</taxon>
        <taxon>Sphingomonadales</taxon>
        <taxon>Sphingomonadaceae</taxon>
        <taxon>Sphingobium</taxon>
    </lineage>
</organism>
<keyword evidence="2" id="KW-0808">Transferase</keyword>
<dbReference type="GO" id="GO:0000162">
    <property type="term" value="P:L-tryptophan biosynthetic process"/>
    <property type="evidence" value="ECO:0007669"/>
    <property type="project" value="TreeGrafter"/>
</dbReference>
<dbReference type="Proteomes" id="UP000282977">
    <property type="component" value="Unassembled WGS sequence"/>
</dbReference>